<dbReference type="eggNOG" id="KOG0027">
    <property type="taxonomic scope" value="Eukaryota"/>
</dbReference>
<dbReference type="KEGG" id="tps:THAPSDRAFT_263535"/>
<keyword evidence="1" id="KW-0479">Metal-binding</keyword>
<keyword evidence="3" id="KW-0106">Calcium</keyword>
<dbReference type="InterPro" id="IPR039647">
    <property type="entry name" value="EF_hand_pair_protein_CML-like"/>
</dbReference>
<sequence>MSRGEIQHIFDDVDSDGNGTVDIAELDLLAKYFPGESFTPELRKRLMSEIDTDGNGVIEAVDFNEYRPKLQEKLGKDKLKHLADKDGDGEIDWEEFITFDFDECLF</sequence>
<feature type="domain" description="EF-hand" evidence="4">
    <location>
        <begin position="81"/>
        <end position="106"/>
    </location>
</feature>
<dbReference type="Pfam" id="PF13202">
    <property type="entry name" value="EF-hand_5"/>
    <property type="match status" value="1"/>
</dbReference>
<evidence type="ECO:0000256" key="3">
    <source>
        <dbReference type="ARBA" id="ARBA00022837"/>
    </source>
</evidence>
<dbReference type="STRING" id="35128.B8C864"/>
<evidence type="ECO:0000256" key="2">
    <source>
        <dbReference type="ARBA" id="ARBA00022737"/>
    </source>
</evidence>
<keyword evidence="6" id="KW-1185">Reference proteome</keyword>
<feature type="domain" description="EF-hand" evidence="4">
    <location>
        <begin position="1"/>
        <end position="36"/>
    </location>
</feature>
<dbReference type="SUPFAM" id="SSF47473">
    <property type="entry name" value="EF-hand"/>
    <property type="match status" value="1"/>
</dbReference>
<dbReference type="FunFam" id="1.10.238.10:FF:000003">
    <property type="entry name" value="Calmodulin A"/>
    <property type="match status" value="1"/>
</dbReference>
<dbReference type="Gene3D" id="1.10.238.10">
    <property type="entry name" value="EF-hand"/>
    <property type="match status" value="2"/>
</dbReference>
<evidence type="ECO:0000313" key="6">
    <source>
        <dbReference type="Proteomes" id="UP000001449"/>
    </source>
</evidence>
<dbReference type="AlphaFoldDB" id="B8C864"/>
<dbReference type="InParanoid" id="B8C864"/>
<protein>
    <submittedName>
        <fullName evidence="5">Calmodulin-like protein</fullName>
    </submittedName>
</protein>
<gene>
    <name evidence="5" type="ORF">THAPSDRAFT_263535</name>
</gene>
<dbReference type="SMART" id="SM00054">
    <property type="entry name" value="EFh"/>
    <property type="match status" value="2"/>
</dbReference>
<organism evidence="5 6">
    <name type="scientific">Thalassiosira pseudonana</name>
    <name type="common">Marine diatom</name>
    <name type="synonym">Cyclotella nana</name>
    <dbReference type="NCBI Taxonomy" id="35128"/>
    <lineage>
        <taxon>Eukaryota</taxon>
        <taxon>Sar</taxon>
        <taxon>Stramenopiles</taxon>
        <taxon>Ochrophyta</taxon>
        <taxon>Bacillariophyta</taxon>
        <taxon>Coscinodiscophyceae</taxon>
        <taxon>Thalassiosirophycidae</taxon>
        <taxon>Thalassiosirales</taxon>
        <taxon>Thalassiosiraceae</taxon>
        <taxon>Thalassiosira</taxon>
    </lineage>
</organism>
<feature type="non-terminal residue" evidence="5">
    <location>
        <position position="106"/>
    </location>
</feature>
<evidence type="ECO:0000256" key="1">
    <source>
        <dbReference type="ARBA" id="ARBA00022723"/>
    </source>
</evidence>
<dbReference type="EMBL" id="CM000645">
    <property type="protein sequence ID" value="EED90230.1"/>
    <property type="molecule type" value="Genomic_DNA"/>
</dbReference>
<evidence type="ECO:0000259" key="4">
    <source>
        <dbReference type="PROSITE" id="PS50222"/>
    </source>
</evidence>
<reference evidence="5 6" key="2">
    <citation type="journal article" date="2008" name="Nature">
        <title>The Phaeodactylum genome reveals the evolutionary history of diatom genomes.</title>
        <authorList>
            <person name="Bowler C."/>
            <person name="Allen A.E."/>
            <person name="Badger J.H."/>
            <person name="Grimwood J."/>
            <person name="Jabbari K."/>
            <person name="Kuo A."/>
            <person name="Maheswari U."/>
            <person name="Martens C."/>
            <person name="Maumus F."/>
            <person name="Otillar R.P."/>
            <person name="Rayko E."/>
            <person name="Salamov A."/>
            <person name="Vandepoele K."/>
            <person name="Beszteri B."/>
            <person name="Gruber A."/>
            <person name="Heijde M."/>
            <person name="Katinka M."/>
            <person name="Mock T."/>
            <person name="Valentin K."/>
            <person name="Verret F."/>
            <person name="Berges J.A."/>
            <person name="Brownlee C."/>
            <person name="Cadoret J.P."/>
            <person name="Chiovitti A."/>
            <person name="Choi C.J."/>
            <person name="Coesel S."/>
            <person name="De Martino A."/>
            <person name="Detter J.C."/>
            <person name="Durkin C."/>
            <person name="Falciatore A."/>
            <person name="Fournet J."/>
            <person name="Haruta M."/>
            <person name="Huysman M.J."/>
            <person name="Jenkins B.D."/>
            <person name="Jiroutova K."/>
            <person name="Jorgensen R.E."/>
            <person name="Joubert Y."/>
            <person name="Kaplan A."/>
            <person name="Kroger N."/>
            <person name="Kroth P.G."/>
            <person name="La Roche J."/>
            <person name="Lindquist E."/>
            <person name="Lommer M."/>
            <person name="Martin-Jezequel V."/>
            <person name="Lopez P.J."/>
            <person name="Lucas S."/>
            <person name="Mangogna M."/>
            <person name="McGinnis K."/>
            <person name="Medlin L.K."/>
            <person name="Montsant A."/>
            <person name="Oudot-Le Secq M.P."/>
            <person name="Napoli C."/>
            <person name="Obornik M."/>
            <person name="Parker M.S."/>
            <person name="Petit J.L."/>
            <person name="Porcel B.M."/>
            <person name="Poulsen N."/>
            <person name="Robison M."/>
            <person name="Rychlewski L."/>
            <person name="Rynearson T.A."/>
            <person name="Schmutz J."/>
            <person name="Shapiro H."/>
            <person name="Siaut M."/>
            <person name="Stanley M."/>
            <person name="Sussman M.R."/>
            <person name="Taylor A.R."/>
            <person name="Vardi A."/>
            <person name="von Dassow P."/>
            <person name="Vyverman W."/>
            <person name="Willis A."/>
            <person name="Wyrwicz L.S."/>
            <person name="Rokhsar D.S."/>
            <person name="Weissenbach J."/>
            <person name="Armbrust E.V."/>
            <person name="Green B.R."/>
            <person name="Van de Peer Y."/>
            <person name="Grigoriev I.V."/>
        </authorList>
    </citation>
    <scope>NUCLEOTIDE SEQUENCE [LARGE SCALE GENOMIC DNA]</scope>
    <source>
        <strain evidence="5 6">CCMP1335</strain>
    </source>
</reference>
<dbReference type="PROSITE" id="PS00018">
    <property type="entry name" value="EF_HAND_1"/>
    <property type="match status" value="3"/>
</dbReference>
<dbReference type="InterPro" id="IPR002048">
    <property type="entry name" value="EF_hand_dom"/>
</dbReference>
<dbReference type="PROSITE" id="PS50222">
    <property type="entry name" value="EF_HAND_2"/>
    <property type="match status" value="2"/>
</dbReference>
<dbReference type="InterPro" id="IPR011992">
    <property type="entry name" value="EF-hand-dom_pair"/>
</dbReference>
<dbReference type="OMA" id="DWEEFIT"/>
<name>B8C864_THAPS</name>
<evidence type="ECO:0000313" key="5">
    <source>
        <dbReference type="EMBL" id="EED90230.1"/>
    </source>
</evidence>
<dbReference type="GO" id="GO:0005509">
    <property type="term" value="F:calcium ion binding"/>
    <property type="evidence" value="ECO:0000318"/>
    <property type="project" value="GO_Central"/>
</dbReference>
<dbReference type="PaxDb" id="35128-Thaps263535"/>
<dbReference type="RefSeq" id="XP_002292255.1">
    <property type="nucleotide sequence ID" value="XM_002292219.1"/>
</dbReference>
<dbReference type="Pfam" id="PF13499">
    <property type="entry name" value="EF-hand_7"/>
    <property type="match status" value="1"/>
</dbReference>
<dbReference type="Proteomes" id="UP000001449">
    <property type="component" value="Chromosome 9"/>
</dbReference>
<accession>B8C864</accession>
<keyword evidence="2" id="KW-0677">Repeat</keyword>
<reference evidence="5 6" key="1">
    <citation type="journal article" date="2004" name="Science">
        <title>The genome of the diatom Thalassiosira pseudonana: ecology, evolution, and metabolism.</title>
        <authorList>
            <person name="Armbrust E.V."/>
            <person name="Berges J.A."/>
            <person name="Bowler C."/>
            <person name="Green B.R."/>
            <person name="Martinez D."/>
            <person name="Putnam N.H."/>
            <person name="Zhou S."/>
            <person name="Allen A.E."/>
            <person name="Apt K.E."/>
            <person name="Bechner M."/>
            <person name="Brzezinski M.A."/>
            <person name="Chaal B.K."/>
            <person name="Chiovitti A."/>
            <person name="Davis A.K."/>
            <person name="Demarest M.S."/>
            <person name="Detter J.C."/>
            <person name="Glavina T."/>
            <person name="Goodstein D."/>
            <person name="Hadi M.Z."/>
            <person name="Hellsten U."/>
            <person name="Hildebrand M."/>
            <person name="Jenkins B.D."/>
            <person name="Jurka J."/>
            <person name="Kapitonov V.V."/>
            <person name="Kroger N."/>
            <person name="Lau W.W."/>
            <person name="Lane T.W."/>
            <person name="Larimer F.W."/>
            <person name="Lippmeier J.C."/>
            <person name="Lucas S."/>
            <person name="Medina M."/>
            <person name="Montsant A."/>
            <person name="Obornik M."/>
            <person name="Parker M.S."/>
            <person name="Palenik B."/>
            <person name="Pazour G.J."/>
            <person name="Richardson P.M."/>
            <person name="Rynearson T.A."/>
            <person name="Saito M.A."/>
            <person name="Schwartz D.C."/>
            <person name="Thamatrakoln K."/>
            <person name="Valentin K."/>
            <person name="Vardi A."/>
            <person name="Wilkerson F.P."/>
            <person name="Rokhsar D.S."/>
        </authorList>
    </citation>
    <scope>NUCLEOTIDE SEQUENCE [LARGE SCALE GENOMIC DNA]</scope>
    <source>
        <strain evidence="5 6">CCMP1335</strain>
    </source>
</reference>
<dbReference type="PANTHER" id="PTHR10891">
    <property type="entry name" value="EF-HAND CALCIUM-BINDING DOMAIN CONTAINING PROTEIN"/>
    <property type="match status" value="1"/>
</dbReference>
<dbReference type="GO" id="GO:0005737">
    <property type="term" value="C:cytoplasm"/>
    <property type="evidence" value="ECO:0000318"/>
    <property type="project" value="GO_Central"/>
</dbReference>
<dbReference type="GeneID" id="7443546"/>
<dbReference type="HOGENOM" id="CLU_2202054_0_0_1"/>
<dbReference type="GO" id="GO:0030234">
    <property type="term" value="F:enzyme regulator activity"/>
    <property type="evidence" value="ECO:0000318"/>
    <property type="project" value="GO_Central"/>
</dbReference>
<dbReference type="CDD" id="cd00051">
    <property type="entry name" value="EFh"/>
    <property type="match status" value="1"/>
</dbReference>
<proteinExistence type="predicted"/>
<dbReference type="InterPro" id="IPR018247">
    <property type="entry name" value="EF_Hand_1_Ca_BS"/>
</dbReference>